<reference evidence="1 2" key="1">
    <citation type="submission" date="2020-07" db="EMBL/GenBank/DDBJ databases">
        <title>Endozoicomonas sp. nov., isolated from sediment.</title>
        <authorList>
            <person name="Gu T."/>
        </authorList>
    </citation>
    <scope>NUCLEOTIDE SEQUENCE [LARGE SCALE GENOMIC DNA]</scope>
    <source>
        <strain evidence="1 2">SM1973</strain>
    </source>
</reference>
<name>A0A853I2U5_9GAMM</name>
<gene>
    <name evidence="1" type="ORF">H0A36_00800</name>
</gene>
<dbReference type="Proteomes" id="UP000569732">
    <property type="component" value="Unassembled WGS sequence"/>
</dbReference>
<comment type="caution">
    <text evidence="1">The sequence shown here is derived from an EMBL/GenBank/DDBJ whole genome shotgun (WGS) entry which is preliminary data.</text>
</comment>
<evidence type="ECO:0000313" key="1">
    <source>
        <dbReference type="EMBL" id="NYZ64524.1"/>
    </source>
</evidence>
<dbReference type="EMBL" id="JACCKB010000001">
    <property type="protein sequence ID" value="NYZ64524.1"/>
    <property type="molecule type" value="Genomic_DNA"/>
</dbReference>
<keyword evidence="2" id="KW-1185">Reference proteome</keyword>
<dbReference type="Gene3D" id="1.25.40.10">
    <property type="entry name" value="Tetratricopeptide repeat domain"/>
    <property type="match status" value="1"/>
</dbReference>
<dbReference type="AlphaFoldDB" id="A0A853I2U5"/>
<dbReference type="InterPro" id="IPR011990">
    <property type="entry name" value="TPR-like_helical_dom_sf"/>
</dbReference>
<organism evidence="1 2">
    <name type="scientific">Spartinivicinus marinus</name>
    <dbReference type="NCBI Taxonomy" id="2994442"/>
    <lineage>
        <taxon>Bacteria</taxon>
        <taxon>Pseudomonadati</taxon>
        <taxon>Pseudomonadota</taxon>
        <taxon>Gammaproteobacteria</taxon>
        <taxon>Oceanospirillales</taxon>
        <taxon>Zooshikellaceae</taxon>
        <taxon>Spartinivicinus</taxon>
    </lineage>
</organism>
<proteinExistence type="predicted"/>
<accession>A0A853I2U5</accession>
<evidence type="ECO:0000313" key="2">
    <source>
        <dbReference type="Proteomes" id="UP000569732"/>
    </source>
</evidence>
<protein>
    <submittedName>
        <fullName evidence="1">Uncharacterized protein</fullName>
    </submittedName>
</protein>
<dbReference type="RefSeq" id="WP_180566553.1">
    <property type="nucleotide sequence ID" value="NZ_JACCKB010000001.1"/>
</dbReference>
<sequence>MKKILIFLIIFIFSINGCNESSIKLSEVKKQSFDEQYKIAEQAWQQQDHELVLDILHHLASKKYPPALLRLTDLYEYHDKINLSFFSKYQWPPKAPLLEACTWSLKAAHLGNEEGTDRVIDFVEKNLIESNKKYFSYYLRYKMAENGHYAGFLAIGSTFSGSKMLSSMIGYHEKNIDKEIYWHKLSALKGSKKAFYFIAFSYKHEKKELVTGNAWFWLGEQQSDYESKSAFSAYKSRVTKEEAEKTIKLAKRIWQDLNENKEALVSEGIKKVKEKLAEPEMQELEKYFYGLKSCEDLAK</sequence>